<dbReference type="Proteomes" id="UP001371456">
    <property type="component" value="Unassembled WGS sequence"/>
</dbReference>
<keyword evidence="2" id="KW-1185">Reference proteome</keyword>
<evidence type="ECO:0000313" key="1">
    <source>
        <dbReference type="EMBL" id="KAK6776199.1"/>
    </source>
</evidence>
<reference evidence="1 2" key="1">
    <citation type="submission" date="2024-02" db="EMBL/GenBank/DDBJ databases">
        <title>de novo genome assembly of Solanum bulbocastanum strain 11H21.</title>
        <authorList>
            <person name="Hosaka A.J."/>
        </authorList>
    </citation>
    <scope>NUCLEOTIDE SEQUENCE [LARGE SCALE GENOMIC DNA]</scope>
    <source>
        <tissue evidence="1">Young leaves</tissue>
    </source>
</reference>
<dbReference type="EMBL" id="JBANQN010000011">
    <property type="protein sequence ID" value="KAK6776199.1"/>
    <property type="molecule type" value="Genomic_DNA"/>
</dbReference>
<comment type="caution">
    <text evidence="1">The sequence shown here is derived from an EMBL/GenBank/DDBJ whole genome shotgun (WGS) entry which is preliminary data.</text>
</comment>
<dbReference type="AlphaFoldDB" id="A0AAN8Y1W7"/>
<sequence length="33" mass="3894">MSHPKFFQIICSLDELCRLAPYGKTWKVEVEHS</sequence>
<protein>
    <submittedName>
        <fullName evidence="1">Uncharacterized protein</fullName>
    </submittedName>
</protein>
<accession>A0AAN8Y1W7</accession>
<organism evidence="1 2">
    <name type="scientific">Solanum bulbocastanum</name>
    <name type="common">Wild potato</name>
    <dbReference type="NCBI Taxonomy" id="147425"/>
    <lineage>
        <taxon>Eukaryota</taxon>
        <taxon>Viridiplantae</taxon>
        <taxon>Streptophyta</taxon>
        <taxon>Embryophyta</taxon>
        <taxon>Tracheophyta</taxon>
        <taxon>Spermatophyta</taxon>
        <taxon>Magnoliopsida</taxon>
        <taxon>eudicotyledons</taxon>
        <taxon>Gunneridae</taxon>
        <taxon>Pentapetalae</taxon>
        <taxon>asterids</taxon>
        <taxon>lamiids</taxon>
        <taxon>Solanales</taxon>
        <taxon>Solanaceae</taxon>
        <taxon>Solanoideae</taxon>
        <taxon>Solaneae</taxon>
        <taxon>Solanum</taxon>
    </lineage>
</organism>
<evidence type="ECO:0000313" key="2">
    <source>
        <dbReference type="Proteomes" id="UP001371456"/>
    </source>
</evidence>
<name>A0AAN8Y1W7_SOLBU</name>
<gene>
    <name evidence="1" type="ORF">RDI58_027200</name>
</gene>
<proteinExistence type="predicted"/>